<protein>
    <submittedName>
        <fullName evidence="2">DUF839 domain-containing protein</fullName>
    </submittedName>
</protein>
<dbReference type="Pfam" id="PF05787">
    <property type="entry name" value="PhoX"/>
    <property type="match status" value="1"/>
</dbReference>
<dbReference type="InterPro" id="IPR008557">
    <property type="entry name" value="PhoX"/>
</dbReference>
<organism evidence="2 3">
    <name type="scientific">Candidatus Methylophosphatis roskildensis</name>
    <dbReference type="NCBI Taxonomy" id="2899263"/>
    <lineage>
        <taxon>Bacteria</taxon>
        <taxon>Pseudomonadati</taxon>
        <taxon>Pseudomonadota</taxon>
        <taxon>Betaproteobacteria</taxon>
        <taxon>Nitrosomonadales</taxon>
        <taxon>Sterolibacteriaceae</taxon>
        <taxon>Candidatus Methylophosphatis</taxon>
    </lineage>
</organism>
<accession>A0A9D7E2M1</accession>
<feature type="chain" id="PRO_5038933187" evidence="1">
    <location>
        <begin position="26"/>
        <end position="632"/>
    </location>
</feature>
<evidence type="ECO:0000256" key="1">
    <source>
        <dbReference type="SAM" id="SignalP"/>
    </source>
</evidence>
<comment type="caution">
    <text evidence="2">The sequence shown here is derived from an EMBL/GenBank/DDBJ whole genome shotgun (WGS) entry which is preliminary data.</text>
</comment>
<dbReference type="PANTHER" id="PTHR35399:SF2">
    <property type="entry name" value="DUF839 DOMAIN-CONTAINING PROTEIN"/>
    <property type="match status" value="1"/>
</dbReference>
<reference evidence="2" key="1">
    <citation type="submission" date="2020-10" db="EMBL/GenBank/DDBJ databases">
        <title>Connecting structure to function with the recovery of over 1000 high-quality activated sludge metagenome-assembled genomes encoding full-length rRNA genes using long-read sequencing.</title>
        <authorList>
            <person name="Singleton C.M."/>
            <person name="Petriglieri F."/>
            <person name="Kristensen J.M."/>
            <person name="Kirkegaard R.H."/>
            <person name="Michaelsen T.Y."/>
            <person name="Andersen M.H."/>
            <person name="Karst S.M."/>
            <person name="Dueholm M.S."/>
            <person name="Nielsen P.H."/>
            <person name="Albertsen M."/>
        </authorList>
    </citation>
    <scope>NUCLEOTIDE SEQUENCE</scope>
    <source>
        <strain evidence="2">Bjer_18-Q3-R1-45_BAT3C.347</strain>
    </source>
</reference>
<name>A0A9D7E2M1_9PROT</name>
<evidence type="ECO:0000313" key="2">
    <source>
        <dbReference type="EMBL" id="MBK6972696.1"/>
    </source>
</evidence>
<feature type="signal peptide" evidence="1">
    <location>
        <begin position="1"/>
        <end position="25"/>
    </location>
</feature>
<dbReference type="Proteomes" id="UP000807785">
    <property type="component" value="Unassembled WGS sequence"/>
</dbReference>
<sequence>MKLKSCVAAIISIFGTGLASQPAQAGWDFVRSVEFIGMDAPASAEEKADIYTKAKVKYTFPFGWSKTYDLKYHQLMATTDVIQGSVVGGLFDVNNSALTDADGQMASDAPDGTSLIDIPGMRSTHPFRFNALALVTQFEYRELPPDDGSSSGSFWSKLPATMGLARLDQNRWTGALDVVDYEHVSFSDVYGGWIHCGSTMSSWNTHIGSEEYEPDAKTREGLDKASGSDDATDIASFSQYYFGDPAAANPYHYGLVPEVTVNRRGEASVVKHYATGRFAREMQEMASDDRTAIGGDDGKNTGLFMFVADKRRDLSAGTIYAAKLTQTSAANGGSFDLQWIKLGHASDEEIKALVDGGIKFSDMFEVSNTDPGDASFSKVATYMGTEWLKLKPGMEKAAAFLETRRYAALLGATTEFSKMEYIAFNPKDRKFYLVISRVEAGMADTSGEIQVARNDGGMILEMSTAPGIKDTNGETIDSRFAGTNLVSIPELVGGWNGGVKDAEGNQCSQDKLCGPDNLRYVDSIRTLFIGEDTSRRNNNYVWAFNIDTRKLSRILSVPMNAEATGLTVAPGYGGHAYIMSNFQHPGEGGTLSNYLGADREQVLDQINSKWGNRKKAAIGYIGTEWGALPAFD</sequence>
<evidence type="ECO:0000313" key="3">
    <source>
        <dbReference type="Proteomes" id="UP000807785"/>
    </source>
</evidence>
<dbReference type="AlphaFoldDB" id="A0A9D7E2M1"/>
<dbReference type="EMBL" id="JADJEV010000003">
    <property type="protein sequence ID" value="MBK6972696.1"/>
    <property type="molecule type" value="Genomic_DNA"/>
</dbReference>
<keyword evidence="1" id="KW-0732">Signal</keyword>
<proteinExistence type="predicted"/>
<gene>
    <name evidence="2" type="ORF">IPH26_06980</name>
</gene>
<dbReference type="PANTHER" id="PTHR35399">
    <property type="entry name" value="SLR8030 PROTEIN"/>
    <property type="match status" value="1"/>
</dbReference>